<keyword evidence="1" id="KW-0472">Membrane</keyword>
<dbReference type="HOGENOM" id="CLU_103432_0_0_1"/>
<evidence type="ECO:0000313" key="2">
    <source>
        <dbReference type="EMBL" id="KIW06555.1"/>
    </source>
</evidence>
<dbReference type="RefSeq" id="XP_016216424.1">
    <property type="nucleotide sequence ID" value="XM_016356118.1"/>
</dbReference>
<dbReference type="GeneID" id="27310958"/>
<proteinExistence type="predicted"/>
<protein>
    <submittedName>
        <fullName evidence="2">Uncharacterized protein</fullName>
    </submittedName>
</protein>
<dbReference type="PANTHER" id="PTHR39605:SF1">
    <property type="entry name" value="MAJOR FACILITATOR SUPERFAMILY (MFS) PROFILE DOMAIN-CONTAINING PROTEIN"/>
    <property type="match status" value="1"/>
</dbReference>
<keyword evidence="3" id="KW-1185">Reference proteome</keyword>
<dbReference type="EMBL" id="KN847535">
    <property type="protein sequence ID" value="KIW06555.1"/>
    <property type="molecule type" value="Genomic_DNA"/>
</dbReference>
<gene>
    <name evidence="2" type="ORF">PV09_02985</name>
</gene>
<accession>A0A0D2AJ52</accession>
<dbReference type="VEuPathDB" id="FungiDB:PV09_02985"/>
<organism evidence="2 3">
    <name type="scientific">Verruconis gallopava</name>
    <dbReference type="NCBI Taxonomy" id="253628"/>
    <lineage>
        <taxon>Eukaryota</taxon>
        <taxon>Fungi</taxon>
        <taxon>Dikarya</taxon>
        <taxon>Ascomycota</taxon>
        <taxon>Pezizomycotina</taxon>
        <taxon>Dothideomycetes</taxon>
        <taxon>Pleosporomycetidae</taxon>
        <taxon>Venturiales</taxon>
        <taxon>Sympoventuriaceae</taxon>
        <taxon>Verruconis</taxon>
    </lineage>
</organism>
<dbReference type="STRING" id="253628.A0A0D2AJ52"/>
<reference evidence="2 3" key="1">
    <citation type="submission" date="2015-01" db="EMBL/GenBank/DDBJ databases">
        <title>The Genome Sequence of Ochroconis gallopava CBS43764.</title>
        <authorList>
            <consortium name="The Broad Institute Genomics Platform"/>
            <person name="Cuomo C."/>
            <person name="de Hoog S."/>
            <person name="Gorbushina A."/>
            <person name="Stielow B."/>
            <person name="Teixiera M."/>
            <person name="Abouelleil A."/>
            <person name="Chapman S.B."/>
            <person name="Priest M."/>
            <person name="Young S.K."/>
            <person name="Wortman J."/>
            <person name="Nusbaum C."/>
            <person name="Birren B."/>
        </authorList>
    </citation>
    <scope>NUCLEOTIDE SEQUENCE [LARGE SCALE GENOMIC DNA]</scope>
    <source>
        <strain evidence="2 3">CBS 43764</strain>
    </source>
</reference>
<feature type="transmembrane region" description="Helical" evidence="1">
    <location>
        <begin position="85"/>
        <end position="104"/>
    </location>
</feature>
<name>A0A0D2AJ52_9PEZI</name>
<feature type="transmembrane region" description="Helical" evidence="1">
    <location>
        <begin position="46"/>
        <end position="65"/>
    </location>
</feature>
<keyword evidence="1" id="KW-0812">Transmembrane</keyword>
<dbReference type="AlphaFoldDB" id="A0A0D2AJ52"/>
<dbReference type="OrthoDB" id="2550114at2759"/>
<dbReference type="Proteomes" id="UP000053259">
    <property type="component" value="Unassembled WGS sequence"/>
</dbReference>
<keyword evidence="1" id="KW-1133">Transmembrane helix</keyword>
<feature type="transmembrane region" description="Helical" evidence="1">
    <location>
        <begin position="116"/>
        <end position="137"/>
    </location>
</feature>
<sequence>MEVLSAYSFATAGWFTLQSIPLILSPKLIVTMLSLNLHEASPLEIYFSRSLGCALLTMAALNLLLTGAMPWSSTPQYSPEKPDPYAQPTLLITTFYHSALAFYCYMQYTQTELSGFLLAIVGNSSLAAMGLWCILFATDKGHISRRTGKDKRVSGFPFKNVDADAARGKKKL</sequence>
<evidence type="ECO:0000313" key="3">
    <source>
        <dbReference type="Proteomes" id="UP000053259"/>
    </source>
</evidence>
<dbReference type="InParanoid" id="A0A0D2AJ52"/>
<dbReference type="PANTHER" id="PTHR39605">
    <property type="entry name" value="MAJOR FACILITATOR SUPERFAMILY (MFS) PROFILE DOMAIN-CONTAINING PROTEIN"/>
    <property type="match status" value="1"/>
</dbReference>
<evidence type="ECO:0000256" key="1">
    <source>
        <dbReference type="SAM" id="Phobius"/>
    </source>
</evidence>